<protein>
    <submittedName>
        <fullName evidence="1">Uncharacterized protein</fullName>
    </submittedName>
</protein>
<dbReference type="EMBL" id="ML978208">
    <property type="protein sequence ID" value="KAF2028797.1"/>
    <property type="molecule type" value="Genomic_DNA"/>
</dbReference>
<dbReference type="Proteomes" id="UP000799777">
    <property type="component" value="Unassembled WGS sequence"/>
</dbReference>
<evidence type="ECO:0000313" key="2">
    <source>
        <dbReference type="Proteomes" id="UP000799777"/>
    </source>
</evidence>
<reference evidence="1" key="1">
    <citation type="journal article" date="2020" name="Stud. Mycol.">
        <title>101 Dothideomycetes genomes: a test case for predicting lifestyles and emergence of pathogens.</title>
        <authorList>
            <person name="Haridas S."/>
            <person name="Albert R."/>
            <person name="Binder M."/>
            <person name="Bloem J."/>
            <person name="Labutti K."/>
            <person name="Salamov A."/>
            <person name="Andreopoulos B."/>
            <person name="Baker S."/>
            <person name="Barry K."/>
            <person name="Bills G."/>
            <person name="Bluhm B."/>
            <person name="Cannon C."/>
            <person name="Castanera R."/>
            <person name="Culley D."/>
            <person name="Daum C."/>
            <person name="Ezra D."/>
            <person name="Gonzalez J."/>
            <person name="Henrissat B."/>
            <person name="Kuo A."/>
            <person name="Liang C."/>
            <person name="Lipzen A."/>
            <person name="Lutzoni F."/>
            <person name="Magnuson J."/>
            <person name="Mondo S."/>
            <person name="Nolan M."/>
            <person name="Ohm R."/>
            <person name="Pangilinan J."/>
            <person name="Park H.-J."/>
            <person name="Ramirez L."/>
            <person name="Alfaro M."/>
            <person name="Sun H."/>
            <person name="Tritt A."/>
            <person name="Yoshinaga Y."/>
            <person name="Zwiers L.-H."/>
            <person name="Turgeon B."/>
            <person name="Goodwin S."/>
            <person name="Spatafora J."/>
            <person name="Crous P."/>
            <person name="Grigoriev I."/>
        </authorList>
    </citation>
    <scope>NUCLEOTIDE SEQUENCE</scope>
    <source>
        <strain evidence="1">CBS 110217</strain>
    </source>
</reference>
<comment type="caution">
    <text evidence="1">The sequence shown here is derived from an EMBL/GenBank/DDBJ whole genome shotgun (WGS) entry which is preliminary data.</text>
</comment>
<gene>
    <name evidence="1" type="ORF">EK21DRAFT_90316</name>
</gene>
<name>A0A9P4H764_9PLEO</name>
<organism evidence="1 2">
    <name type="scientific">Setomelanomma holmii</name>
    <dbReference type="NCBI Taxonomy" id="210430"/>
    <lineage>
        <taxon>Eukaryota</taxon>
        <taxon>Fungi</taxon>
        <taxon>Dikarya</taxon>
        <taxon>Ascomycota</taxon>
        <taxon>Pezizomycotina</taxon>
        <taxon>Dothideomycetes</taxon>
        <taxon>Pleosporomycetidae</taxon>
        <taxon>Pleosporales</taxon>
        <taxon>Pleosporineae</taxon>
        <taxon>Phaeosphaeriaceae</taxon>
        <taxon>Setomelanomma</taxon>
    </lineage>
</organism>
<proteinExistence type="predicted"/>
<dbReference type="AlphaFoldDB" id="A0A9P4H764"/>
<accession>A0A9P4H764</accession>
<evidence type="ECO:0000313" key="1">
    <source>
        <dbReference type="EMBL" id="KAF2028797.1"/>
    </source>
</evidence>
<keyword evidence="2" id="KW-1185">Reference proteome</keyword>
<sequence length="205" mass="23277">MPRNRTPAVPWLLYHQHNKGILLAPAPGHKLTAPESKVTPAERWALSKLCPEACLFLAAQKILFRRVRGRKVWSRKEVRRGDSYNLCLLAYSAYLRGDIAALVDRKKFVLLKMPNSLTFSRSDIAALVRTYTEPLCPHMRANCVSFQDRILNSALVRSTPASKYSDPELFAEADTYPTMRLGCRMKQCDTQVDIEKYQGGYIDTA</sequence>